<evidence type="ECO:0000313" key="2">
    <source>
        <dbReference type="Proteomes" id="UP000265692"/>
    </source>
</evidence>
<gene>
    <name evidence="1" type="ORF">D1B33_07565</name>
</gene>
<dbReference type="EMBL" id="QWEI01000002">
    <property type="protein sequence ID" value="RHW38722.1"/>
    <property type="molecule type" value="Genomic_DNA"/>
</dbReference>
<name>A0A396SC97_9BACL</name>
<reference evidence="1 2" key="1">
    <citation type="submission" date="2018-08" db="EMBL/GenBank/DDBJ databases">
        <title>Lysinibacillus sp. YLB-03 draft genome sequence.</title>
        <authorList>
            <person name="Yu L."/>
        </authorList>
    </citation>
    <scope>NUCLEOTIDE SEQUENCE [LARGE SCALE GENOMIC DNA]</scope>
    <source>
        <strain evidence="1 2">YLB-03</strain>
    </source>
</reference>
<comment type="caution">
    <text evidence="1">The sequence shown here is derived from an EMBL/GenBank/DDBJ whole genome shotgun (WGS) entry which is preliminary data.</text>
</comment>
<evidence type="ECO:0000313" key="1">
    <source>
        <dbReference type="EMBL" id="RHW38722.1"/>
    </source>
</evidence>
<organism evidence="1 2">
    <name type="scientific">Ureibacillus yapensis</name>
    <dbReference type="NCBI Taxonomy" id="2304605"/>
    <lineage>
        <taxon>Bacteria</taxon>
        <taxon>Bacillati</taxon>
        <taxon>Bacillota</taxon>
        <taxon>Bacilli</taxon>
        <taxon>Bacillales</taxon>
        <taxon>Caryophanaceae</taxon>
        <taxon>Ureibacillus</taxon>
    </lineage>
</organism>
<proteinExistence type="predicted"/>
<dbReference type="OrthoDB" id="2737289at2"/>
<keyword evidence="2" id="KW-1185">Reference proteome</keyword>
<dbReference type="RefSeq" id="WP_118875753.1">
    <property type="nucleotide sequence ID" value="NZ_QWEI01000002.1"/>
</dbReference>
<accession>A0A396SC97</accession>
<dbReference type="AlphaFoldDB" id="A0A396SC97"/>
<sequence>MSHEVITLSAGTNIEQGVTDVKITIEGYSDMPIWNHDLKVKAIIALLKDIDLKHYEELNRTDEAYKAGEEIIHILMDSFGFDGFDE</sequence>
<dbReference type="Proteomes" id="UP000265692">
    <property type="component" value="Unassembled WGS sequence"/>
</dbReference>
<protein>
    <submittedName>
        <fullName evidence="1">Uncharacterized protein</fullName>
    </submittedName>
</protein>